<evidence type="ECO:0000313" key="2">
    <source>
        <dbReference type="EMBL" id="KIJ61307.1"/>
    </source>
</evidence>
<name>A0A0C9WC11_9AGAM</name>
<feature type="region of interest" description="Disordered" evidence="1">
    <location>
        <begin position="1"/>
        <end position="34"/>
    </location>
</feature>
<accession>A0A0C9WC11</accession>
<organism evidence="2 3">
    <name type="scientific">Hydnomerulius pinastri MD-312</name>
    <dbReference type="NCBI Taxonomy" id="994086"/>
    <lineage>
        <taxon>Eukaryota</taxon>
        <taxon>Fungi</taxon>
        <taxon>Dikarya</taxon>
        <taxon>Basidiomycota</taxon>
        <taxon>Agaricomycotina</taxon>
        <taxon>Agaricomycetes</taxon>
        <taxon>Agaricomycetidae</taxon>
        <taxon>Boletales</taxon>
        <taxon>Boletales incertae sedis</taxon>
        <taxon>Leucogyrophana</taxon>
    </lineage>
</organism>
<dbReference type="EMBL" id="KN839863">
    <property type="protein sequence ID" value="KIJ61307.1"/>
    <property type="molecule type" value="Genomic_DNA"/>
</dbReference>
<gene>
    <name evidence="2" type="ORF">HYDPIDRAFT_31393</name>
</gene>
<keyword evidence="3" id="KW-1185">Reference proteome</keyword>
<reference evidence="2 3" key="1">
    <citation type="submission" date="2014-04" db="EMBL/GenBank/DDBJ databases">
        <title>Evolutionary Origins and Diversification of the Mycorrhizal Mutualists.</title>
        <authorList>
            <consortium name="DOE Joint Genome Institute"/>
            <consortium name="Mycorrhizal Genomics Consortium"/>
            <person name="Kohler A."/>
            <person name="Kuo A."/>
            <person name="Nagy L.G."/>
            <person name="Floudas D."/>
            <person name="Copeland A."/>
            <person name="Barry K.W."/>
            <person name="Cichocki N."/>
            <person name="Veneault-Fourrey C."/>
            <person name="LaButti K."/>
            <person name="Lindquist E.A."/>
            <person name="Lipzen A."/>
            <person name="Lundell T."/>
            <person name="Morin E."/>
            <person name="Murat C."/>
            <person name="Riley R."/>
            <person name="Ohm R."/>
            <person name="Sun H."/>
            <person name="Tunlid A."/>
            <person name="Henrissat B."/>
            <person name="Grigoriev I.V."/>
            <person name="Hibbett D.S."/>
            <person name="Martin F."/>
        </authorList>
    </citation>
    <scope>NUCLEOTIDE SEQUENCE [LARGE SCALE GENOMIC DNA]</scope>
    <source>
        <strain evidence="2 3">MD-312</strain>
    </source>
</reference>
<dbReference type="AlphaFoldDB" id="A0A0C9WC11"/>
<evidence type="ECO:0000313" key="3">
    <source>
        <dbReference type="Proteomes" id="UP000053820"/>
    </source>
</evidence>
<dbReference type="Proteomes" id="UP000053820">
    <property type="component" value="Unassembled WGS sequence"/>
</dbReference>
<protein>
    <recommendedName>
        <fullName evidence="4">C2 domain-containing protein</fullName>
    </recommendedName>
</protein>
<sequence length="214" mass="23462">MEDISMEDIPSVHSPPRSSLRRAHSPDSSELQLHGHRDKIMKTTLQITVDKISDAGCLPCTDDLRVGVCVDGLTKLTCVGDFDPSESMSVITWNHPFTFTGSLSSTVSIYLCTLPRPVNGWTKELIGEEIKLDASQLLQGNPVQDYCVLGLHGTPKLHINVNSTTSMVREEIMQGNVAGLMMSLRQLIMIAPNISKAQQWSCGGTKSKTRVVQL</sequence>
<evidence type="ECO:0008006" key="4">
    <source>
        <dbReference type="Google" id="ProtNLM"/>
    </source>
</evidence>
<evidence type="ECO:0000256" key="1">
    <source>
        <dbReference type="SAM" id="MobiDB-lite"/>
    </source>
</evidence>
<dbReference type="HOGENOM" id="CLU_1461506_0_0_1"/>
<proteinExistence type="predicted"/>